<reference evidence="2 3" key="1">
    <citation type="submission" date="2021-06" db="EMBL/GenBank/DDBJ databases">
        <authorList>
            <person name="Palmer J.M."/>
        </authorList>
    </citation>
    <scope>NUCLEOTIDE SEQUENCE [LARGE SCALE GENOMIC DNA]</scope>
    <source>
        <strain evidence="3">if_2019</strain>
        <tissue evidence="2">Muscle</tissue>
    </source>
</reference>
<sequence length="134" mass="15047">MNILPPSADVKSTHIPLSLPSHIINAKTRRRRFWLRLPSRAELHPDAATHQGPLWKKERCDVYPAIKNLKMKTTKIILPAGPASQCSLRGRGSNYSCLKPPQPWQQDGAGGGGGRRTPDRRLGLCSRERHRWAT</sequence>
<proteinExistence type="predicted"/>
<evidence type="ECO:0000313" key="3">
    <source>
        <dbReference type="Proteomes" id="UP001482620"/>
    </source>
</evidence>
<gene>
    <name evidence="2" type="ORF">ILYODFUR_023242</name>
</gene>
<organism evidence="2 3">
    <name type="scientific">Ilyodon furcidens</name>
    <name type="common">goldbreast splitfin</name>
    <dbReference type="NCBI Taxonomy" id="33524"/>
    <lineage>
        <taxon>Eukaryota</taxon>
        <taxon>Metazoa</taxon>
        <taxon>Chordata</taxon>
        <taxon>Craniata</taxon>
        <taxon>Vertebrata</taxon>
        <taxon>Euteleostomi</taxon>
        <taxon>Actinopterygii</taxon>
        <taxon>Neopterygii</taxon>
        <taxon>Teleostei</taxon>
        <taxon>Neoteleostei</taxon>
        <taxon>Acanthomorphata</taxon>
        <taxon>Ovalentaria</taxon>
        <taxon>Atherinomorphae</taxon>
        <taxon>Cyprinodontiformes</taxon>
        <taxon>Goodeidae</taxon>
        <taxon>Ilyodon</taxon>
    </lineage>
</organism>
<evidence type="ECO:0000256" key="1">
    <source>
        <dbReference type="SAM" id="MobiDB-lite"/>
    </source>
</evidence>
<comment type="caution">
    <text evidence="2">The sequence shown here is derived from an EMBL/GenBank/DDBJ whole genome shotgun (WGS) entry which is preliminary data.</text>
</comment>
<feature type="region of interest" description="Disordered" evidence="1">
    <location>
        <begin position="97"/>
        <end position="134"/>
    </location>
</feature>
<evidence type="ECO:0000313" key="2">
    <source>
        <dbReference type="EMBL" id="MEQ2222168.1"/>
    </source>
</evidence>
<accession>A0ABV0SNM0</accession>
<dbReference type="EMBL" id="JAHRIQ010002640">
    <property type="protein sequence ID" value="MEQ2222168.1"/>
    <property type="molecule type" value="Genomic_DNA"/>
</dbReference>
<keyword evidence="3" id="KW-1185">Reference proteome</keyword>
<protein>
    <submittedName>
        <fullName evidence="2">Uncharacterized protein</fullName>
    </submittedName>
</protein>
<dbReference type="Proteomes" id="UP001482620">
    <property type="component" value="Unassembled WGS sequence"/>
</dbReference>
<name>A0ABV0SNM0_9TELE</name>